<protein>
    <submittedName>
        <fullName evidence="2">Uncharacterized protein</fullName>
    </submittedName>
</protein>
<organism evidence="2 3">
    <name type="scientific">Paractinoplanes rishiriensis</name>
    <dbReference type="NCBI Taxonomy" id="1050105"/>
    <lineage>
        <taxon>Bacteria</taxon>
        <taxon>Bacillati</taxon>
        <taxon>Actinomycetota</taxon>
        <taxon>Actinomycetes</taxon>
        <taxon>Micromonosporales</taxon>
        <taxon>Micromonosporaceae</taxon>
        <taxon>Paractinoplanes</taxon>
    </lineage>
</organism>
<dbReference type="SUPFAM" id="SSF52172">
    <property type="entry name" value="CheY-like"/>
    <property type="match status" value="1"/>
</dbReference>
<reference evidence="2" key="1">
    <citation type="submission" date="2021-01" db="EMBL/GenBank/DDBJ databases">
        <title>Whole genome shotgun sequence of Actinoplanes rishiriensis NBRC 108556.</title>
        <authorList>
            <person name="Komaki H."/>
            <person name="Tamura T."/>
        </authorList>
    </citation>
    <scope>NUCLEOTIDE SEQUENCE</scope>
    <source>
        <strain evidence="2">NBRC 108556</strain>
    </source>
</reference>
<dbReference type="PANTHER" id="PTHR43214">
    <property type="entry name" value="TWO-COMPONENT RESPONSE REGULATOR"/>
    <property type="match status" value="1"/>
</dbReference>
<keyword evidence="3" id="KW-1185">Reference proteome</keyword>
<dbReference type="Gene3D" id="3.40.50.2300">
    <property type="match status" value="1"/>
</dbReference>
<dbReference type="InterPro" id="IPR036388">
    <property type="entry name" value="WH-like_DNA-bd_sf"/>
</dbReference>
<accession>A0A919N1R2</accession>
<dbReference type="Gene3D" id="1.10.10.10">
    <property type="entry name" value="Winged helix-like DNA-binding domain superfamily/Winged helix DNA-binding domain"/>
    <property type="match status" value="1"/>
</dbReference>
<sequence length="203" mass="22134">MFVRVAVSDPLPVFRRGILACLPEAGFESPTREELLRWARTAERRVVLLSVQVPEDWQLMADLCREPGDVLVVALLSEPTVPAYVRALAAGAAAAVSRDATPAEVREAFEAALDGRVTLPIAVVRAMTSPGGSGETTVLDDRPAATEIEWLRHLAGGATVAQLAAHAGYSERMMFRLLRELYTRLGVGGRTEALMRARDRDWI</sequence>
<dbReference type="RefSeq" id="WP_203791189.1">
    <property type="nucleotide sequence ID" value="NZ_BOMV01000121.1"/>
</dbReference>
<dbReference type="EMBL" id="BOMV01000121">
    <property type="protein sequence ID" value="GIF02126.1"/>
    <property type="molecule type" value="Genomic_DNA"/>
</dbReference>
<dbReference type="InterPro" id="IPR011006">
    <property type="entry name" value="CheY-like_superfamily"/>
</dbReference>
<dbReference type="SUPFAM" id="SSF46894">
    <property type="entry name" value="C-terminal effector domain of the bipartite response regulators"/>
    <property type="match status" value="1"/>
</dbReference>
<gene>
    <name evidence="2" type="ORF">Ari01nite_95900</name>
</gene>
<dbReference type="GO" id="GO:0006355">
    <property type="term" value="P:regulation of DNA-templated transcription"/>
    <property type="evidence" value="ECO:0007669"/>
    <property type="project" value="InterPro"/>
</dbReference>
<dbReference type="InterPro" id="IPR016032">
    <property type="entry name" value="Sig_transdc_resp-reg_C-effctor"/>
</dbReference>
<comment type="caution">
    <text evidence="2">The sequence shown here is derived from an EMBL/GenBank/DDBJ whole genome shotgun (WGS) entry which is preliminary data.</text>
</comment>
<evidence type="ECO:0000256" key="1">
    <source>
        <dbReference type="ARBA" id="ARBA00023125"/>
    </source>
</evidence>
<dbReference type="InterPro" id="IPR039420">
    <property type="entry name" value="WalR-like"/>
</dbReference>
<dbReference type="AlphaFoldDB" id="A0A919N1R2"/>
<dbReference type="GO" id="GO:0003677">
    <property type="term" value="F:DNA binding"/>
    <property type="evidence" value="ECO:0007669"/>
    <property type="project" value="UniProtKB-KW"/>
</dbReference>
<dbReference type="PANTHER" id="PTHR43214:SF42">
    <property type="entry name" value="TRANSCRIPTIONAL REGULATORY PROTEIN DESR"/>
    <property type="match status" value="1"/>
</dbReference>
<dbReference type="Proteomes" id="UP000636960">
    <property type="component" value="Unassembled WGS sequence"/>
</dbReference>
<name>A0A919N1R2_9ACTN</name>
<keyword evidence="1" id="KW-0238">DNA-binding</keyword>
<evidence type="ECO:0000313" key="3">
    <source>
        <dbReference type="Proteomes" id="UP000636960"/>
    </source>
</evidence>
<evidence type="ECO:0000313" key="2">
    <source>
        <dbReference type="EMBL" id="GIF02126.1"/>
    </source>
</evidence>
<proteinExistence type="predicted"/>